<dbReference type="Proteomes" id="UP001269400">
    <property type="component" value="Unassembled WGS sequence"/>
</dbReference>
<gene>
    <name evidence="6" type="ORF">O0Q50_19190</name>
</gene>
<evidence type="ECO:0000256" key="1">
    <source>
        <dbReference type="ARBA" id="ARBA00001947"/>
    </source>
</evidence>
<comment type="cofactor">
    <cofactor evidence="1">
        <name>Zn(2+)</name>
        <dbReference type="ChEBI" id="CHEBI:29105"/>
    </cofactor>
</comment>
<name>A0AAX6NBX4_PRIAR</name>
<evidence type="ECO:0000313" key="6">
    <source>
        <dbReference type="EMBL" id="MDU9693299.1"/>
    </source>
</evidence>
<comment type="caution">
    <text evidence="6">The sequence shown here is derived from an EMBL/GenBank/DDBJ whole genome shotgun (WGS) entry which is preliminary data.</text>
</comment>
<evidence type="ECO:0000259" key="5">
    <source>
        <dbReference type="SMART" id="SM00849"/>
    </source>
</evidence>
<dbReference type="GO" id="GO:0008270">
    <property type="term" value="F:zinc ion binding"/>
    <property type="evidence" value="ECO:0007669"/>
    <property type="project" value="InterPro"/>
</dbReference>
<dbReference type="AlphaFoldDB" id="A0AAX6NBX4"/>
<keyword evidence="3" id="KW-0378">Hydrolase</keyword>
<organism evidence="6 7">
    <name type="scientific">Priestia aryabhattai</name>
    <name type="common">Bacillus aryabhattai</name>
    <dbReference type="NCBI Taxonomy" id="412384"/>
    <lineage>
        <taxon>Bacteria</taxon>
        <taxon>Bacillati</taxon>
        <taxon>Bacillota</taxon>
        <taxon>Bacilli</taxon>
        <taxon>Bacillales</taxon>
        <taxon>Bacillaceae</taxon>
        <taxon>Priestia</taxon>
    </lineage>
</organism>
<evidence type="ECO:0000256" key="4">
    <source>
        <dbReference type="ARBA" id="ARBA00022833"/>
    </source>
</evidence>
<dbReference type="GO" id="GO:0008800">
    <property type="term" value="F:beta-lactamase activity"/>
    <property type="evidence" value="ECO:0007669"/>
    <property type="project" value="InterPro"/>
</dbReference>
<reference evidence="6" key="2">
    <citation type="submission" date="2022-12" db="EMBL/GenBank/DDBJ databases">
        <authorList>
            <person name="Dechsakulwatana C."/>
            <person name="Rungsihiranrut A."/>
            <person name="Muangchinda C."/>
            <person name="Ningthoujam R."/>
            <person name="Klankeo P."/>
            <person name="Pinyakong O."/>
        </authorList>
    </citation>
    <scope>NUCLEOTIDE SEQUENCE</scope>
    <source>
        <strain evidence="6">TL01-2</strain>
    </source>
</reference>
<evidence type="ECO:0000256" key="3">
    <source>
        <dbReference type="ARBA" id="ARBA00022801"/>
    </source>
</evidence>
<reference evidence="6" key="1">
    <citation type="journal article" date="2022" name="J Environ Chem Eng">
        <title>Biodegradation of petroleum oil using a constructed nonpathogenic and heavy metal-tolerant bacterial consortium isolated from marine sponges.</title>
        <authorList>
            <person name="Dechsakulwatana C."/>
            <person name="Rungsihiranrut A."/>
            <person name="Muangchinda C."/>
            <person name="Ningthoujam R."/>
            <person name="Klankeo P."/>
            <person name="Pinyakong O."/>
        </authorList>
    </citation>
    <scope>NUCLEOTIDE SEQUENCE</scope>
    <source>
        <strain evidence="6">TL01-2</strain>
    </source>
</reference>
<dbReference type="InterPro" id="IPR036866">
    <property type="entry name" value="RibonucZ/Hydroxyglut_hydro"/>
</dbReference>
<accession>A0AAX6NBX4</accession>
<dbReference type="EMBL" id="JAPTGD010000002">
    <property type="protein sequence ID" value="MDU9693299.1"/>
    <property type="molecule type" value="Genomic_DNA"/>
</dbReference>
<sequence>MKNSIQFLDIKAAFEKGFKNNGFFRRGDELFLIDLSGENFAGMRDKGFFEGVSQVHCIITHTHGDHVGGIGDLALYSFFTMAPGFSKKLKVYAPTPILDDVKNLLRIFGTNDMHSDVIGLDLRKATNIGGVEFEPFLVEHVEWLKCFAFEIRFEDNFIYYSGDSNMIPEVVVEKQLKGEYTEFYQDTCIADYPGNVHLHLNLLEGLIPDGSRDNVFVMHLDNGFPLDKAGKLGFKLPKLSGMDY</sequence>
<dbReference type="PROSITE" id="PS00743">
    <property type="entry name" value="BETA_LACTAMASE_B_1"/>
    <property type="match status" value="1"/>
</dbReference>
<dbReference type="Pfam" id="PF23023">
    <property type="entry name" value="Anti-Pycsar_Apyc1"/>
    <property type="match status" value="1"/>
</dbReference>
<dbReference type="SMART" id="SM00849">
    <property type="entry name" value="Lactamase_B"/>
    <property type="match status" value="1"/>
</dbReference>
<evidence type="ECO:0000313" key="7">
    <source>
        <dbReference type="Proteomes" id="UP001269400"/>
    </source>
</evidence>
<feature type="domain" description="Metallo-beta-lactamase" evidence="5">
    <location>
        <begin position="18"/>
        <end position="219"/>
    </location>
</feature>
<dbReference type="GO" id="GO:0017001">
    <property type="term" value="P:antibiotic catabolic process"/>
    <property type="evidence" value="ECO:0007669"/>
    <property type="project" value="InterPro"/>
</dbReference>
<dbReference type="Gene3D" id="3.60.15.10">
    <property type="entry name" value="Ribonuclease Z/Hydroxyacylglutathione hydrolase-like"/>
    <property type="match status" value="1"/>
</dbReference>
<keyword evidence="2" id="KW-0479">Metal-binding</keyword>
<proteinExistence type="predicted"/>
<dbReference type="InterPro" id="IPR001018">
    <property type="entry name" value="Beta-lactamase_class-B_CS"/>
</dbReference>
<dbReference type="RefSeq" id="WP_316910527.1">
    <property type="nucleotide sequence ID" value="NZ_JAPTGD010000002.1"/>
</dbReference>
<dbReference type="SUPFAM" id="SSF56281">
    <property type="entry name" value="Metallo-hydrolase/oxidoreductase"/>
    <property type="match status" value="1"/>
</dbReference>
<protein>
    <submittedName>
        <fullName evidence="6">MBL fold metallo-hydrolase</fullName>
    </submittedName>
</protein>
<keyword evidence="4" id="KW-0862">Zinc</keyword>
<dbReference type="InterPro" id="IPR001279">
    <property type="entry name" value="Metallo-B-lactamas"/>
</dbReference>
<evidence type="ECO:0000256" key="2">
    <source>
        <dbReference type="ARBA" id="ARBA00022723"/>
    </source>
</evidence>